<accession>A6J878</accession>
<dbReference type="EMBL" id="CH473979">
    <property type="protein sequence ID" value="EDM08356.1"/>
    <property type="molecule type" value="Genomic_DNA"/>
</dbReference>
<evidence type="ECO:0000313" key="2">
    <source>
        <dbReference type="Proteomes" id="UP000234681"/>
    </source>
</evidence>
<gene>
    <name evidence="1" type="ORF">rCG_53851</name>
</gene>
<evidence type="ECO:0000313" key="1">
    <source>
        <dbReference type="EMBL" id="EDM08356.1"/>
    </source>
</evidence>
<feature type="non-terminal residue" evidence="1">
    <location>
        <position position="20"/>
    </location>
</feature>
<dbReference type="AlphaFoldDB" id="A6J878"/>
<proteinExistence type="predicted"/>
<organism evidence="1 2">
    <name type="scientific">Rattus norvegicus</name>
    <name type="common">Rat</name>
    <dbReference type="NCBI Taxonomy" id="10116"/>
    <lineage>
        <taxon>Eukaryota</taxon>
        <taxon>Metazoa</taxon>
        <taxon>Chordata</taxon>
        <taxon>Craniata</taxon>
        <taxon>Vertebrata</taxon>
        <taxon>Euteleostomi</taxon>
        <taxon>Mammalia</taxon>
        <taxon>Eutheria</taxon>
        <taxon>Euarchontoglires</taxon>
        <taxon>Glires</taxon>
        <taxon>Rodentia</taxon>
        <taxon>Myomorpha</taxon>
        <taxon>Muroidea</taxon>
        <taxon>Muridae</taxon>
        <taxon>Murinae</taxon>
        <taxon>Rattus</taxon>
    </lineage>
</organism>
<reference evidence="1 2" key="1">
    <citation type="submission" date="2005-09" db="EMBL/GenBank/DDBJ databases">
        <authorList>
            <person name="Mural R.J."/>
            <person name="Li P.W."/>
            <person name="Adams M.D."/>
            <person name="Amanatides P.G."/>
            <person name="Baden-Tillson H."/>
            <person name="Barnstead M."/>
            <person name="Chin S.H."/>
            <person name="Dew I."/>
            <person name="Evans C.A."/>
            <person name="Ferriera S."/>
            <person name="Flanigan M."/>
            <person name="Fosler C."/>
            <person name="Glodek A."/>
            <person name="Gu Z."/>
            <person name="Holt R.A."/>
            <person name="Jennings D."/>
            <person name="Kraft C.L."/>
            <person name="Lu F."/>
            <person name="Nguyen T."/>
            <person name="Nusskern D.R."/>
            <person name="Pfannkoch C.M."/>
            <person name="Sitter C."/>
            <person name="Sutton G.G."/>
            <person name="Venter J.C."/>
            <person name="Wang Z."/>
            <person name="Woodage T."/>
            <person name="Zheng X.H."/>
            <person name="Zhong F."/>
        </authorList>
    </citation>
    <scope>NUCLEOTIDE SEQUENCE [LARGE SCALE GENOMIC DNA]</scope>
    <source>
        <strain>BN</strain>
        <strain evidence="2">Sprague-Dawley</strain>
    </source>
</reference>
<feature type="non-terminal residue" evidence="1">
    <location>
        <position position="1"/>
    </location>
</feature>
<dbReference type="Proteomes" id="UP000234681">
    <property type="component" value="Chromosome 1"/>
</dbReference>
<sequence>EFVFSQSNIKTCKNQTHIGN</sequence>
<name>A6J878_RAT</name>
<protein>
    <submittedName>
        <fullName evidence="1">RCG53851</fullName>
    </submittedName>
</protein>